<protein>
    <submittedName>
        <fullName evidence="3">Outer membrane chaperone Skp</fullName>
    </submittedName>
</protein>
<evidence type="ECO:0000313" key="4">
    <source>
        <dbReference type="Proteomes" id="UP000245680"/>
    </source>
</evidence>
<proteinExistence type="predicted"/>
<dbReference type="InterPro" id="IPR024930">
    <property type="entry name" value="Skp_dom_sf"/>
</dbReference>
<dbReference type="InterPro" id="IPR005632">
    <property type="entry name" value="Chaperone_Skp"/>
</dbReference>
<evidence type="ECO:0000256" key="2">
    <source>
        <dbReference type="SAM" id="MobiDB-lite"/>
    </source>
</evidence>
<dbReference type="GO" id="GO:0051082">
    <property type="term" value="F:unfolded protein binding"/>
    <property type="evidence" value="ECO:0007669"/>
    <property type="project" value="InterPro"/>
</dbReference>
<dbReference type="Pfam" id="PF03938">
    <property type="entry name" value="OmpH"/>
    <property type="match status" value="1"/>
</dbReference>
<feature type="coiled-coil region" evidence="1">
    <location>
        <begin position="73"/>
        <end position="100"/>
    </location>
</feature>
<gene>
    <name evidence="3" type="ORF">DKT77_07590</name>
</gene>
<keyword evidence="1" id="KW-0175">Coiled coil</keyword>
<dbReference type="EMBL" id="QGKU01000029">
    <property type="protein sequence ID" value="PWR03316.1"/>
    <property type="molecule type" value="Genomic_DNA"/>
</dbReference>
<dbReference type="PROSITE" id="PS51318">
    <property type="entry name" value="TAT"/>
    <property type="match status" value="1"/>
</dbReference>
<sequence>MTTSAPSISGYRPGSDALRRALLRLAALFVLLCGLGMAGLPAAAQGGGGPRLSVVTLDQEALFLQSAFGRRVTRELERDRDALAAENRRIESELIAEERALIDQRAALPASDFAPLADAFDRKVQQIREEQDRKGRALQIQLDRHRQRFLAEIGPVLTDLLSERGAQVLLDRAAVLISVEGIDITGAAIAAIDARLGDGTSANSPLPSPGAELPAGDDGVADPGVARQ</sequence>
<dbReference type="SMART" id="SM00935">
    <property type="entry name" value="OmpH"/>
    <property type="match status" value="1"/>
</dbReference>
<dbReference type="Proteomes" id="UP000245680">
    <property type="component" value="Unassembled WGS sequence"/>
</dbReference>
<dbReference type="OrthoDB" id="7868372at2"/>
<feature type="region of interest" description="Disordered" evidence="2">
    <location>
        <begin position="198"/>
        <end position="228"/>
    </location>
</feature>
<accession>A0A2V2LJC8</accession>
<name>A0A2V2LJC8_9RHOB</name>
<dbReference type="Gene3D" id="3.30.910.20">
    <property type="entry name" value="Skp domain"/>
    <property type="match status" value="1"/>
</dbReference>
<dbReference type="InterPro" id="IPR006311">
    <property type="entry name" value="TAT_signal"/>
</dbReference>
<organism evidence="3 4">
    <name type="scientific">Meridianimarinicoccus roseus</name>
    <dbReference type="NCBI Taxonomy" id="2072018"/>
    <lineage>
        <taxon>Bacteria</taxon>
        <taxon>Pseudomonadati</taxon>
        <taxon>Pseudomonadota</taxon>
        <taxon>Alphaproteobacteria</taxon>
        <taxon>Rhodobacterales</taxon>
        <taxon>Paracoccaceae</taxon>
        <taxon>Meridianimarinicoccus</taxon>
    </lineage>
</organism>
<evidence type="ECO:0000256" key="1">
    <source>
        <dbReference type="SAM" id="Coils"/>
    </source>
</evidence>
<reference evidence="3 4" key="1">
    <citation type="submission" date="2018-05" db="EMBL/GenBank/DDBJ databases">
        <title>Rhodobacteraceae gen. nov., sp. nov. isolated from sea water.</title>
        <authorList>
            <person name="Ren Y."/>
        </authorList>
    </citation>
    <scope>NUCLEOTIDE SEQUENCE [LARGE SCALE GENOMIC DNA]</scope>
    <source>
        <strain evidence="3 4">TG-679</strain>
    </source>
</reference>
<evidence type="ECO:0000313" key="3">
    <source>
        <dbReference type="EMBL" id="PWR03316.1"/>
    </source>
</evidence>
<dbReference type="AlphaFoldDB" id="A0A2V2LJC8"/>
<comment type="caution">
    <text evidence="3">The sequence shown here is derived from an EMBL/GenBank/DDBJ whole genome shotgun (WGS) entry which is preliminary data.</text>
</comment>
<dbReference type="SUPFAM" id="SSF111384">
    <property type="entry name" value="OmpH-like"/>
    <property type="match status" value="1"/>
</dbReference>
<keyword evidence="4" id="KW-1185">Reference proteome</keyword>